<dbReference type="RefSeq" id="WP_146440299.1">
    <property type="nucleotide sequence ID" value="NZ_SJPL01000001.1"/>
</dbReference>
<organism evidence="1 2">
    <name type="scientific">Crateriforma conspicua</name>
    <dbReference type="NCBI Taxonomy" id="2527996"/>
    <lineage>
        <taxon>Bacteria</taxon>
        <taxon>Pseudomonadati</taxon>
        <taxon>Planctomycetota</taxon>
        <taxon>Planctomycetia</taxon>
        <taxon>Planctomycetales</taxon>
        <taxon>Planctomycetaceae</taxon>
        <taxon>Crateriforma</taxon>
    </lineage>
</organism>
<reference evidence="1 2" key="1">
    <citation type="submission" date="2019-02" db="EMBL/GenBank/DDBJ databases">
        <title>Deep-cultivation of Planctomycetes and their phenomic and genomic characterization uncovers novel biology.</title>
        <authorList>
            <person name="Wiegand S."/>
            <person name="Jogler M."/>
            <person name="Boedeker C."/>
            <person name="Pinto D."/>
            <person name="Vollmers J."/>
            <person name="Rivas-Marin E."/>
            <person name="Kohn T."/>
            <person name="Peeters S.H."/>
            <person name="Heuer A."/>
            <person name="Rast P."/>
            <person name="Oberbeckmann S."/>
            <person name="Bunk B."/>
            <person name="Jeske O."/>
            <person name="Meyerdierks A."/>
            <person name="Storesund J.E."/>
            <person name="Kallscheuer N."/>
            <person name="Luecker S."/>
            <person name="Lage O.M."/>
            <person name="Pohl T."/>
            <person name="Merkel B.J."/>
            <person name="Hornburger P."/>
            <person name="Mueller R.-W."/>
            <person name="Bruemmer F."/>
            <person name="Labrenz M."/>
            <person name="Spormann A.M."/>
            <person name="Op Den Camp H."/>
            <person name="Overmann J."/>
            <person name="Amann R."/>
            <person name="Jetten M.S.M."/>
            <person name="Mascher T."/>
            <person name="Medema M.H."/>
            <person name="Devos D.P."/>
            <person name="Kaster A.-K."/>
            <person name="Ovreas L."/>
            <person name="Rohde M."/>
            <person name="Galperin M.Y."/>
            <person name="Jogler C."/>
        </authorList>
    </citation>
    <scope>NUCLEOTIDE SEQUENCE [LARGE SCALE GENOMIC DNA]</scope>
    <source>
        <strain evidence="1 2">Pan14r</strain>
    </source>
</reference>
<proteinExistence type="predicted"/>
<accession>A0A5C5YD38</accession>
<dbReference type="EMBL" id="SJPL01000001">
    <property type="protein sequence ID" value="TWT72371.1"/>
    <property type="molecule type" value="Genomic_DNA"/>
</dbReference>
<protein>
    <submittedName>
        <fullName evidence="1">Uncharacterized protein</fullName>
    </submittedName>
</protein>
<name>A0A5C5YD38_9PLAN</name>
<sequence length="108" mass="11622">MTESRVTTIDEAFIQRVAQMVIRRLAQMQLADMTAPAADASRPAPPPQASCDQKIVTDETVAARPVGTTLVIRPDAILTPLAKDTARQRQIQLVRGDPSNGNQAKATS</sequence>
<keyword evidence="2" id="KW-1185">Reference proteome</keyword>
<dbReference type="AlphaFoldDB" id="A0A5C5YD38"/>
<gene>
    <name evidence="1" type="ORF">Pan14r_46910</name>
</gene>
<evidence type="ECO:0000313" key="1">
    <source>
        <dbReference type="EMBL" id="TWT72371.1"/>
    </source>
</evidence>
<dbReference type="OrthoDB" id="211605at2"/>
<comment type="caution">
    <text evidence="1">The sequence shown here is derived from an EMBL/GenBank/DDBJ whole genome shotgun (WGS) entry which is preliminary data.</text>
</comment>
<evidence type="ECO:0000313" key="2">
    <source>
        <dbReference type="Proteomes" id="UP000317238"/>
    </source>
</evidence>
<dbReference type="Proteomes" id="UP000317238">
    <property type="component" value="Unassembled WGS sequence"/>
</dbReference>